<sequence length="321" mass="36236">LDINPKRISRFMILQAYKAQVDLLLEVLPYVAKEEIFALKGGTAINLFIRETPRLSVDVDLTYLPLDSRTEALKNIQDGLGRIKADIEKNVPSITINTVPLNGGTDVKLNCQGQGAQIKIEVNTITRGNVFPTELMQVVDSVQDEFDKFAAINVVSMAELYGGKICAAIDRQHPRDVFDVMLLLENEGFTNEIWESFKIGLISHYKPISELLSPILKDQRSAFDNQFAGMTTVEFSYEDYVATRALLIKTIGESLTDEDKRFFLSFESGEPDWELFPIPVLKHLPAIQWKLININKLQEGNPAKHKQMIENLKGVLKQNLI</sequence>
<proteinExistence type="predicted"/>
<reference evidence="1" key="1">
    <citation type="journal article" date="2015" name="Nature">
        <title>Complex archaea that bridge the gap between prokaryotes and eukaryotes.</title>
        <authorList>
            <person name="Spang A."/>
            <person name="Saw J.H."/>
            <person name="Jorgensen S.L."/>
            <person name="Zaremba-Niedzwiedzka K."/>
            <person name="Martijn J."/>
            <person name="Lind A.E."/>
            <person name="van Eijk R."/>
            <person name="Schleper C."/>
            <person name="Guy L."/>
            <person name="Ettema T.J."/>
        </authorList>
    </citation>
    <scope>NUCLEOTIDE SEQUENCE</scope>
</reference>
<dbReference type="Gene3D" id="3.10.450.620">
    <property type="entry name" value="JHP933, nucleotidyltransferase-like core domain"/>
    <property type="match status" value="1"/>
</dbReference>
<gene>
    <name evidence="1" type="ORF">LCGC14_1911890</name>
</gene>
<name>A0A0F9GGJ7_9ZZZZ</name>
<evidence type="ECO:0000313" key="1">
    <source>
        <dbReference type="EMBL" id="KKL89716.1"/>
    </source>
</evidence>
<dbReference type="Pfam" id="PF08843">
    <property type="entry name" value="AbiEii"/>
    <property type="match status" value="1"/>
</dbReference>
<accession>A0A0F9GGJ7</accession>
<evidence type="ECO:0008006" key="2">
    <source>
        <dbReference type="Google" id="ProtNLM"/>
    </source>
</evidence>
<protein>
    <recommendedName>
        <fullName evidence="2">Nucleotidyl transferase AbiEii/AbiGii toxin family protein</fullName>
    </recommendedName>
</protein>
<feature type="non-terminal residue" evidence="1">
    <location>
        <position position="1"/>
    </location>
</feature>
<dbReference type="EMBL" id="LAZR01020210">
    <property type="protein sequence ID" value="KKL89716.1"/>
    <property type="molecule type" value="Genomic_DNA"/>
</dbReference>
<dbReference type="AlphaFoldDB" id="A0A0F9GGJ7"/>
<comment type="caution">
    <text evidence="1">The sequence shown here is derived from an EMBL/GenBank/DDBJ whole genome shotgun (WGS) entry which is preliminary data.</text>
</comment>
<dbReference type="InterPro" id="IPR014942">
    <property type="entry name" value="AbiEii"/>
</dbReference>
<organism evidence="1">
    <name type="scientific">marine sediment metagenome</name>
    <dbReference type="NCBI Taxonomy" id="412755"/>
    <lineage>
        <taxon>unclassified sequences</taxon>
        <taxon>metagenomes</taxon>
        <taxon>ecological metagenomes</taxon>
    </lineage>
</organism>